<dbReference type="EMBL" id="DF238772">
    <property type="protein sequence ID" value="GAC93118.1"/>
    <property type="molecule type" value="Genomic_DNA"/>
</dbReference>
<name>R9NWW2_PSEHS</name>
<dbReference type="RefSeq" id="XP_012186705.1">
    <property type="nucleotide sequence ID" value="XM_012331315.1"/>
</dbReference>
<dbReference type="Proteomes" id="UP000014071">
    <property type="component" value="Unassembled WGS sequence"/>
</dbReference>
<reference evidence="2" key="1">
    <citation type="journal article" date="2013" name="Genome Announc.">
        <title>Draft genome sequence of the basidiomycetous yeast-like fungus Pseudozyma hubeiensis SY62, which produces an abundant amount of the biosurfactant mannosylerythritol lipids.</title>
        <authorList>
            <person name="Konishi M."/>
            <person name="Hatada Y."/>
            <person name="Horiuchi J."/>
        </authorList>
    </citation>
    <scope>NUCLEOTIDE SEQUENCE [LARGE SCALE GENOMIC DNA]</scope>
    <source>
        <strain evidence="2">SY62</strain>
    </source>
</reference>
<dbReference type="AlphaFoldDB" id="R9NWW2"/>
<protein>
    <submittedName>
        <fullName evidence="1">Uncharacterized protein</fullName>
    </submittedName>
</protein>
<accession>R9NWW2</accession>
<organism evidence="1 2">
    <name type="scientific">Pseudozyma hubeiensis (strain SY62)</name>
    <name type="common">Yeast</name>
    <dbReference type="NCBI Taxonomy" id="1305764"/>
    <lineage>
        <taxon>Eukaryota</taxon>
        <taxon>Fungi</taxon>
        <taxon>Dikarya</taxon>
        <taxon>Basidiomycota</taxon>
        <taxon>Ustilaginomycotina</taxon>
        <taxon>Ustilaginomycetes</taxon>
        <taxon>Ustilaginales</taxon>
        <taxon>Ustilaginaceae</taxon>
        <taxon>Pseudozyma</taxon>
    </lineage>
</organism>
<evidence type="ECO:0000313" key="1">
    <source>
        <dbReference type="EMBL" id="GAC93118.1"/>
    </source>
</evidence>
<gene>
    <name evidence="1" type="ORF">PHSY_000680</name>
</gene>
<sequence>MHSNDGYNARLRDSLTPCWDAPSMLVVSAFPGECFTVTIFTYTKCRASQRPSPTTSLVTPTLLQRLTPLHLPLYQILRIDQLPLQLMASIAEFALIALALPDLSALHLRDRICKSTVDAFDGGERFAR</sequence>
<proteinExistence type="predicted"/>
<dbReference type="HOGENOM" id="CLU_1960539_0_0_1"/>
<dbReference type="GeneID" id="24105984"/>
<evidence type="ECO:0000313" key="2">
    <source>
        <dbReference type="Proteomes" id="UP000014071"/>
    </source>
</evidence>
<keyword evidence="2" id="KW-1185">Reference proteome</keyword>